<organism evidence="1 2">
    <name type="scientific">Acaulospora colombiana</name>
    <dbReference type="NCBI Taxonomy" id="27376"/>
    <lineage>
        <taxon>Eukaryota</taxon>
        <taxon>Fungi</taxon>
        <taxon>Fungi incertae sedis</taxon>
        <taxon>Mucoromycota</taxon>
        <taxon>Glomeromycotina</taxon>
        <taxon>Glomeromycetes</taxon>
        <taxon>Diversisporales</taxon>
        <taxon>Acaulosporaceae</taxon>
        <taxon>Acaulospora</taxon>
    </lineage>
</organism>
<sequence>VVGWLLVGFWPRKKPPVFAFTSVDRNVPEPELGAAFASEGSGEEKIDGGGKVDFVLLESELGGVFLGEQNVGVGGGCSDEGGAEGGQKEGESKERLEIR</sequence>
<evidence type="ECO:0000313" key="2">
    <source>
        <dbReference type="Proteomes" id="UP000789525"/>
    </source>
</evidence>
<dbReference type="EMBL" id="CAJVPT010029123">
    <property type="protein sequence ID" value="CAG8689121.1"/>
    <property type="molecule type" value="Genomic_DNA"/>
</dbReference>
<gene>
    <name evidence="1" type="ORF">ACOLOM_LOCUS9734</name>
</gene>
<evidence type="ECO:0000313" key="1">
    <source>
        <dbReference type="EMBL" id="CAG8689121.1"/>
    </source>
</evidence>
<feature type="non-terminal residue" evidence="1">
    <location>
        <position position="1"/>
    </location>
</feature>
<keyword evidence="2" id="KW-1185">Reference proteome</keyword>
<proteinExistence type="predicted"/>
<accession>A0ACA9P3K2</accession>
<name>A0ACA9P3K2_9GLOM</name>
<reference evidence="1" key="1">
    <citation type="submission" date="2021-06" db="EMBL/GenBank/DDBJ databases">
        <authorList>
            <person name="Kallberg Y."/>
            <person name="Tangrot J."/>
            <person name="Rosling A."/>
        </authorList>
    </citation>
    <scope>NUCLEOTIDE SEQUENCE</scope>
    <source>
        <strain evidence="1">CL356</strain>
    </source>
</reference>
<protein>
    <submittedName>
        <fullName evidence="1">12580_t:CDS:1</fullName>
    </submittedName>
</protein>
<comment type="caution">
    <text evidence="1">The sequence shown here is derived from an EMBL/GenBank/DDBJ whole genome shotgun (WGS) entry which is preliminary data.</text>
</comment>
<dbReference type="Proteomes" id="UP000789525">
    <property type="component" value="Unassembled WGS sequence"/>
</dbReference>